<name>A0A1N6U1T5_9FIRM</name>
<keyword evidence="6" id="KW-1185">Reference proteome</keyword>
<dbReference type="EMBL" id="FTNC01000006">
    <property type="protein sequence ID" value="SIQ59497.1"/>
    <property type="molecule type" value="Genomic_DNA"/>
</dbReference>
<proteinExistence type="inferred from homology"/>
<keyword evidence="3" id="KW-0859">Xylose metabolism</keyword>
<dbReference type="PANTHER" id="PTHR18964:SF149">
    <property type="entry name" value="BIFUNCTIONAL UDP-N-ACETYLGLUCOSAMINE 2-EPIMERASE_N-ACETYLMANNOSAMINE KINASE"/>
    <property type="match status" value="1"/>
</dbReference>
<evidence type="ECO:0000313" key="6">
    <source>
        <dbReference type="Proteomes" id="UP000185669"/>
    </source>
</evidence>
<keyword evidence="5" id="KW-0418">Kinase</keyword>
<keyword evidence="3" id="KW-0119">Carbohydrate metabolism</keyword>
<dbReference type="InterPro" id="IPR036388">
    <property type="entry name" value="WH-like_DNA-bd_sf"/>
</dbReference>
<dbReference type="Gene3D" id="1.10.10.10">
    <property type="entry name" value="Winged helix-like DNA-binding domain superfamily/Winged helix DNA-binding domain"/>
    <property type="match status" value="1"/>
</dbReference>
<dbReference type="PROSITE" id="PS01125">
    <property type="entry name" value="ROK"/>
    <property type="match status" value="1"/>
</dbReference>
<dbReference type="PANTHER" id="PTHR18964">
    <property type="entry name" value="ROK (REPRESSOR, ORF, KINASE) FAMILY"/>
    <property type="match status" value="1"/>
</dbReference>
<evidence type="ECO:0000256" key="3">
    <source>
        <dbReference type="ARBA" id="ARBA00022629"/>
    </source>
</evidence>
<dbReference type="Gene3D" id="3.30.420.40">
    <property type="match status" value="2"/>
</dbReference>
<dbReference type="AlphaFoldDB" id="A0A1N6U1T5"/>
<organism evidence="5 6">
    <name type="scientific">Halanaerobium kushneri</name>
    <dbReference type="NCBI Taxonomy" id="56779"/>
    <lineage>
        <taxon>Bacteria</taxon>
        <taxon>Bacillati</taxon>
        <taxon>Bacillota</taxon>
        <taxon>Clostridia</taxon>
        <taxon>Halanaerobiales</taxon>
        <taxon>Halanaerobiaceae</taxon>
        <taxon>Halanaerobium</taxon>
    </lineage>
</organism>
<keyword evidence="4" id="KW-0175">Coiled coil</keyword>
<dbReference type="Pfam" id="PF00480">
    <property type="entry name" value="ROK"/>
    <property type="match status" value="1"/>
</dbReference>
<gene>
    <name evidence="5" type="ORF">SAMN05421834_10611</name>
</gene>
<dbReference type="InterPro" id="IPR036390">
    <property type="entry name" value="WH_DNA-bd_sf"/>
</dbReference>
<feature type="coiled-coil region" evidence="4">
    <location>
        <begin position="120"/>
        <end position="147"/>
    </location>
</feature>
<dbReference type="GO" id="GO:0016301">
    <property type="term" value="F:kinase activity"/>
    <property type="evidence" value="ECO:0007669"/>
    <property type="project" value="UniProtKB-KW"/>
</dbReference>
<accession>A0A1N6U1T5</accession>
<dbReference type="SUPFAM" id="SSF53067">
    <property type="entry name" value="Actin-like ATPase domain"/>
    <property type="match status" value="1"/>
</dbReference>
<dbReference type="Proteomes" id="UP000185669">
    <property type="component" value="Unassembled WGS sequence"/>
</dbReference>
<reference evidence="6" key="1">
    <citation type="submission" date="2017-01" db="EMBL/GenBank/DDBJ databases">
        <authorList>
            <person name="Varghese N."/>
            <person name="Submissions S."/>
        </authorList>
    </citation>
    <scope>NUCLEOTIDE SEQUENCE [LARGE SCALE GENOMIC DNA]</scope>
    <source>
        <strain evidence="6">ATCC 700103</strain>
    </source>
</reference>
<dbReference type="InterPro" id="IPR000600">
    <property type="entry name" value="ROK"/>
</dbReference>
<sequence length="391" mass="43603">MIFMNKQRVGNSTFIHNLNQGSIFKIIHRHGPITRKELAENTSYSAATITNHVKKLIADEYVIETEKGSSNGGRKPVYIKVNPKKGYMISLNIGVNHSQLYLFDLAFEILEGKNIAIDHQKDAESNLLKIKDEIENLLEKHQIKRDKILGLGVGVPALINREDKSLEFAPNLGWNNLEIPKFYARYFDFPVLLENEAKAAVIGEKEFVYPDIENLVFVSINEGIGCGILLDGKLYTGASGNAGEFGHLIIDSDGPKCHCGNDGCWETLASESFLRDEVNRYLGKDLSIDQIYQLDFEKDEKLKSIIKRSGCNIGIGLVNIINSLSPEHIVIGGGIIRAEGYLMENINQIVDQKSLKISREFADLKFTELEGLATVYGLAAQIFNLSVEIVT</sequence>
<dbReference type="GO" id="GO:0042732">
    <property type="term" value="P:D-xylose metabolic process"/>
    <property type="evidence" value="ECO:0007669"/>
    <property type="project" value="UniProtKB-KW"/>
</dbReference>
<dbReference type="InterPro" id="IPR049874">
    <property type="entry name" value="ROK_cs"/>
</dbReference>
<protein>
    <submittedName>
        <fullName evidence="5">Sugar kinase of the NBD/HSP70 family, may contain an N-terminal HTH domain</fullName>
    </submittedName>
</protein>
<evidence type="ECO:0000256" key="4">
    <source>
        <dbReference type="SAM" id="Coils"/>
    </source>
</evidence>
<dbReference type="Pfam" id="PF13412">
    <property type="entry name" value="HTH_24"/>
    <property type="match status" value="1"/>
</dbReference>
<dbReference type="STRING" id="56779.SAMN05421834_10611"/>
<evidence type="ECO:0000256" key="2">
    <source>
        <dbReference type="ARBA" id="ARBA00006479"/>
    </source>
</evidence>
<keyword evidence="5" id="KW-0808">Transferase</keyword>
<evidence type="ECO:0000256" key="1">
    <source>
        <dbReference type="ARBA" id="ARBA00002486"/>
    </source>
</evidence>
<comment type="function">
    <text evidence="1">Transcriptional repressor of xylose-utilizing enzymes.</text>
</comment>
<comment type="similarity">
    <text evidence="2">Belongs to the ROK (NagC/XylR) family.</text>
</comment>
<dbReference type="InterPro" id="IPR043129">
    <property type="entry name" value="ATPase_NBD"/>
</dbReference>
<evidence type="ECO:0000313" key="5">
    <source>
        <dbReference type="EMBL" id="SIQ59497.1"/>
    </source>
</evidence>
<dbReference type="SUPFAM" id="SSF46785">
    <property type="entry name" value="Winged helix' DNA-binding domain"/>
    <property type="match status" value="1"/>
</dbReference>